<name>A0ABN1L4Y0_9GAMM</name>
<reference evidence="2 3" key="1">
    <citation type="journal article" date="2019" name="Int. J. Syst. Evol. Microbiol.">
        <title>The Global Catalogue of Microorganisms (GCM) 10K type strain sequencing project: providing services to taxonomists for standard genome sequencing and annotation.</title>
        <authorList>
            <consortium name="The Broad Institute Genomics Platform"/>
            <consortium name="The Broad Institute Genome Sequencing Center for Infectious Disease"/>
            <person name="Wu L."/>
            <person name="Ma J."/>
        </authorList>
    </citation>
    <scope>NUCLEOTIDE SEQUENCE [LARGE SCALE GENOMIC DNA]</scope>
    <source>
        <strain evidence="2 3">JCM 15608</strain>
    </source>
</reference>
<evidence type="ECO:0000313" key="2">
    <source>
        <dbReference type="EMBL" id="GAA0814298.1"/>
    </source>
</evidence>
<gene>
    <name evidence="2" type="ORF">GCM10009111_10990</name>
</gene>
<keyword evidence="3" id="KW-1185">Reference proteome</keyword>
<feature type="compositionally biased region" description="Basic and acidic residues" evidence="1">
    <location>
        <begin position="8"/>
        <end position="20"/>
    </location>
</feature>
<organism evidence="2 3">
    <name type="scientific">Colwellia asteriadis</name>
    <dbReference type="NCBI Taxonomy" id="517723"/>
    <lineage>
        <taxon>Bacteria</taxon>
        <taxon>Pseudomonadati</taxon>
        <taxon>Pseudomonadota</taxon>
        <taxon>Gammaproteobacteria</taxon>
        <taxon>Alteromonadales</taxon>
        <taxon>Colwelliaceae</taxon>
        <taxon>Colwellia</taxon>
    </lineage>
</organism>
<proteinExistence type="predicted"/>
<feature type="region of interest" description="Disordered" evidence="1">
    <location>
        <begin position="1"/>
        <end position="20"/>
    </location>
</feature>
<comment type="caution">
    <text evidence="2">The sequence shown here is derived from an EMBL/GenBank/DDBJ whole genome shotgun (WGS) entry which is preliminary data.</text>
</comment>
<evidence type="ECO:0000313" key="3">
    <source>
        <dbReference type="Proteomes" id="UP001500021"/>
    </source>
</evidence>
<accession>A0ABN1L4Y0</accession>
<sequence>MTSNKKLSSQEKSKRNVKKIQDWLDTDPVVPIYHGKVNKTKIFRMHEVPKSTIDTNEGLEELFSPNGPIEKLAKKQKKSINNNSEEIGNESLNEVTENESTLELTQKIEELQRQVNSINLDLASEEFLIATGRYIPKLYSDKNSSS</sequence>
<dbReference type="EMBL" id="BAAAFA010000003">
    <property type="protein sequence ID" value="GAA0814298.1"/>
    <property type="molecule type" value="Genomic_DNA"/>
</dbReference>
<evidence type="ECO:0000256" key="1">
    <source>
        <dbReference type="SAM" id="MobiDB-lite"/>
    </source>
</evidence>
<dbReference type="Proteomes" id="UP001500021">
    <property type="component" value="Unassembled WGS sequence"/>
</dbReference>
<protein>
    <submittedName>
        <fullName evidence="2">Uncharacterized protein</fullName>
    </submittedName>
</protein>
<dbReference type="RefSeq" id="WP_343815946.1">
    <property type="nucleotide sequence ID" value="NZ_BAAAFA010000003.1"/>
</dbReference>